<organism evidence="9 10">
    <name type="scientific">Romboutsia weinsteinii</name>
    <dbReference type="NCBI Taxonomy" id="2020949"/>
    <lineage>
        <taxon>Bacteria</taxon>
        <taxon>Bacillati</taxon>
        <taxon>Bacillota</taxon>
        <taxon>Clostridia</taxon>
        <taxon>Peptostreptococcales</taxon>
        <taxon>Peptostreptococcaceae</taxon>
        <taxon>Romboutsia</taxon>
    </lineage>
</organism>
<gene>
    <name evidence="9" type="ORF">CHL78_006140</name>
</gene>
<keyword evidence="2" id="KW-0813">Transport</keyword>
<evidence type="ECO:0000256" key="3">
    <source>
        <dbReference type="ARBA" id="ARBA00022475"/>
    </source>
</evidence>
<evidence type="ECO:0000256" key="6">
    <source>
        <dbReference type="ARBA" id="ARBA00023136"/>
    </source>
</evidence>
<dbReference type="InterPro" id="IPR020846">
    <property type="entry name" value="MFS_dom"/>
</dbReference>
<dbReference type="PROSITE" id="PS50850">
    <property type="entry name" value="MFS"/>
    <property type="match status" value="1"/>
</dbReference>
<feature type="transmembrane region" description="Helical" evidence="7">
    <location>
        <begin position="148"/>
        <end position="164"/>
    </location>
</feature>
<dbReference type="CDD" id="cd06173">
    <property type="entry name" value="MFS_MefA_like"/>
    <property type="match status" value="1"/>
</dbReference>
<keyword evidence="3" id="KW-1003">Cell membrane</keyword>
<feature type="transmembrane region" description="Helical" evidence="7">
    <location>
        <begin position="221"/>
        <end position="242"/>
    </location>
</feature>
<reference evidence="9 10" key="1">
    <citation type="journal article" date="2017" name="Genome Announc.">
        <title>Draft Genome Sequence of Romboutsia weinsteinii sp. nov. Strain CCRI-19649(T) Isolated from Surface Water.</title>
        <authorList>
            <person name="Maheux A.F."/>
            <person name="Boudreau D.K."/>
            <person name="Berube E."/>
            <person name="Boissinot M."/>
            <person name="Cantin P."/>
            <person name="Raymond F."/>
            <person name="Corbeil J."/>
            <person name="Omar R.F."/>
            <person name="Bergeron M.G."/>
        </authorList>
    </citation>
    <scope>NUCLEOTIDE SEQUENCE [LARGE SCALE GENOMIC DNA]</scope>
    <source>
        <strain evidence="9 10">CCRI-19649</strain>
    </source>
</reference>
<accession>A0A371J6A6</accession>
<keyword evidence="4 7" id="KW-0812">Transmembrane</keyword>
<feature type="transmembrane region" description="Helical" evidence="7">
    <location>
        <begin position="262"/>
        <end position="281"/>
    </location>
</feature>
<feature type="transmembrane region" description="Helical" evidence="7">
    <location>
        <begin position="311"/>
        <end position="335"/>
    </location>
</feature>
<evidence type="ECO:0000256" key="4">
    <source>
        <dbReference type="ARBA" id="ARBA00022692"/>
    </source>
</evidence>
<dbReference type="InterPro" id="IPR011701">
    <property type="entry name" value="MFS"/>
</dbReference>
<dbReference type="AlphaFoldDB" id="A0A371J6A6"/>
<keyword evidence="5 7" id="KW-1133">Transmembrane helix</keyword>
<feature type="transmembrane region" description="Helical" evidence="7">
    <location>
        <begin position="288"/>
        <end position="305"/>
    </location>
</feature>
<dbReference type="SUPFAM" id="SSF103473">
    <property type="entry name" value="MFS general substrate transporter"/>
    <property type="match status" value="1"/>
</dbReference>
<dbReference type="PANTHER" id="PTHR23513">
    <property type="entry name" value="INTEGRAL MEMBRANE EFFLUX PROTEIN-RELATED"/>
    <property type="match status" value="1"/>
</dbReference>
<dbReference type="Gene3D" id="1.20.1250.20">
    <property type="entry name" value="MFS general substrate transporter like domains"/>
    <property type="match status" value="1"/>
</dbReference>
<keyword evidence="6 7" id="KW-0472">Membrane</keyword>
<dbReference type="Proteomes" id="UP000215694">
    <property type="component" value="Unassembled WGS sequence"/>
</dbReference>
<dbReference type="EMBL" id="NOJY02000008">
    <property type="protein sequence ID" value="RDY28264.1"/>
    <property type="molecule type" value="Genomic_DNA"/>
</dbReference>
<dbReference type="PANTHER" id="PTHR23513:SF6">
    <property type="entry name" value="MAJOR FACILITATOR SUPERFAMILY ASSOCIATED DOMAIN-CONTAINING PROTEIN"/>
    <property type="match status" value="1"/>
</dbReference>
<proteinExistence type="predicted"/>
<evidence type="ECO:0000256" key="7">
    <source>
        <dbReference type="SAM" id="Phobius"/>
    </source>
</evidence>
<feature type="transmembrane region" description="Helical" evidence="7">
    <location>
        <begin position="12"/>
        <end position="36"/>
    </location>
</feature>
<evidence type="ECO:0000313" key="9">
    <source>
        <dbReference type="EMBL" id="RDY28264.1"/>
    </source>
</evidence>
<feature type="transmembrane region" description="Helical" evidence="7">
    <location>
        <begin position="42"/>
        <end position="63"/>
    </location>
</feature>
<sequence length="404" mass="43569">MNMNNNWKYKFLTIWFGQSISFLTSAVLQMALIWHLSVSTESAAILSFASIVAFLPNAVLGLFAGTLVDRWNKKIAMIGADLFIATVSLALAIYGLYAEIPIWLVLVILFVRSIGTSIHTPAINAVTPLIVPEDKLTKCSGYTQTVQSIGYMAGVAIAAILYPICSLSTIVMFDVVGAVFASITTSFVKIPSNPTAQRQEKTNLLLEMKEGFNVIRKNEGVFALICIGAIFMFIYSPINALFPLITLGHFNGSTMHASITEVTFSIGMLIGGMVLGVWGGFKNRGYTIVSAIALMGVAITLSGILPSSGFWIFAVLCIVMGFAVSFYSGPQVALIQEKIDIQYLGRVFGFFGSVTSFAMPAGLILSGLFADKLGVNNWFILCGIACISLAVVSLCFKSVRNTNK</sequence>
<dbReference type="GO" id="GO:0005886">
    <property type="term" value="C:plasma membrane"/>
    <property type="evidence" value="ECO:0007669"/>
    <property type="project" value="UniProtKB-SubCell"/>
</dbReference>
<evidence type="ECO:0000256" key="2">
    <source>
        <dbReference type="ARBA" id="ARBA00022448"/>
    </source>
</evidence>
<name>A0A371J6A6_9FIRM</name>
<protein>
    <submittedName>
        <fullName evidence="9">MFS transporter</fullName>
    </submittedName>
</protein>
<dbReference type="GO" id="GO:0022857">
    <property type="term" value="F:transmembrane transporter activity"/>
    <property type="evidence" value="ECO:0007669"/>
    <property type="project" value="InterPro"/>
</dbReference>
<feature type="transmembrane region" description="Helical" evidence="7">
    <location>
        <begin position="347"/>
        <end position="369"/>
    </location>
</feature>
<comment type="caution">
    <text evidence="9">The sequence shown here is derived from an EMBL/GenBank/DDBJ whole genome shotgun (WGS) entry which is preliminary data.</text>
</comment>
<keyword evidence="10" id="KW-1185">Reference proteome</keyword>
<comment type="subcellular location">
    <subcellularLocation>
        <location evidence="1">Cell membrane</location>
        <topology evidence="1">Multi-pass membrane protein</topology>
    </subcellularLocation>
</comment>
<feature type="transmembrane region" description="Helical" evidence="7">
    <location>
        <begin position="375"/>
        <end position="396"/>
    </location>
</feature>
<dbReference type="OrthoDB" id="9763297at2"/>
<evidence type="ECO:0000256" key="1">
    <source>
        <dbReference type="ARBA" id="ARBA00004651"/>
    </source>
</evidence>
<dbReference type="Pfam" id="PF07690">
    <property type="entry name" value="MFS_1"/>
    <property type="match status" value="1"/>
</dbReference>
<evidence type="ECO:0000259" key="8">
    <source>
        <dbReference type="PROSITE" id="PS50850"/>
    </source>
</evidence>
<evidence type="ECO:0000256" key="5">
    <source>
        <dbReference type="ARBA" id="ARBA00022989"/>
    </source>
</evidence>
<evidence type="ECO:0000313" key="10">
    <source>
        <dbReference type="Proteomes" id="UP000215694"/>
    </source>
</evidence>
<feature type="domain" description="Major facilitator superfamily (MFS) profile" evidence="8">
    <location>
        <begin position="10"/>
        <end position="400"/>
    </location>
</feature>
<dbReference type="RefSeq" id="WP_094368673.1">
    <property type="nucleotide sequence ID" value="NZ_NOJY02000008.1"/>
</dbReference>
<dbReference type="InterPro" id="IPR036259">
    <property type="entry name" value="MFS_trans_sf"/>
</dbReference>